<proteinExistence type="predicted"/>
<sequence length="192" mass="22779">MVILRRVDKKRFKDLTYPHLEFLFNVAMKYSGNRYDAEDLVQETMYSAYTRFAQLRNDKSCRAWLFTILRNHFLKERRQFLRRPYLDDGTSYLNYFKDEKSSGFVDRIIEKDANRKLHKVLAGIPEKFQSPLILYYMDEMTYQEIAEYLDIPIGTVMSRLARGKQYLKKGLLRLSAGKKGIGKIIHLSGLRK</sequence>
<dbReference type="GO" id="GO:0003677">
    <property type="term" value="F:DNA binding"/>
    <property type="evidence" value="ECO:0007669"/>
    <property type="project" value="UniProtKB-KW"/>
</dbReference>
<keyword evidence="1" id="KW-0805">Transcription regulation</keyword>
<dbReference type="PANTHER" id="PTHR43133:SF8">
    <property type="entry name" value="RNA POLYMERASE SIGMA FACTOR HI_1459-RELATED"/>
    <property type="match status" value="1"/>
</dbReference>
<evidence type="ECO:0000256" key="2">
    <source>
        <dbReference type="ARBA" id="ARBA00023082"/>
    </source>
</evidence>
<dbReference type="InterPro" id="IPR007627">
    <property type="entry name" value="RNA_pol_sigma70_r2"/>
</dbReference>
<keyword evidence="3" id="KW-0238">DNA-binding</keyword>
<dbReference type="InterPro" id="IPR014284">
    <property type="entry name" value="RNA_pol_sigma-70_dom"/>
</dbReference>
<evidence type="ECO:0000256" key="4">
    <source>
        <dbReference type="ARBA" id="ARBA00023163"/>
    </source>
</evidence>
<reference evidence="7" key="1">
    <citation type="submission" date="2020-09" db="EMBL/GenBank/DDBJ databases">
        <title>Desulfogranum mesoprofundum gen. nov., sp. nov., a novel mesophilic, sulfate-reducing chemolithoautotroph isolated from a deep-sea hydrothermal vent chimney in the Suiyo Seamount.</title>
        <authorList>
            <person name="Hashimoto Y."/>
            <person name="Nakagawa S."/>
        </authorList>
    </citation>
    <scope>NUCLEOTIDE SEQUENCE</scope>
    <source>
        <strain evidence="7">KT2</strain>
    </source>
</reference>
<evidence type="ECO:0000256" key="3">
    <source>
        <dbReference type="ARBA" id="ARBA00023125"/>
    </source>
</evidence>
<accession>A0A8D5FEK9</accession>
<organism evidence="7 8">
    <name type="scientific">Desulfomarina profundi</name>
    <dbReference type="NCBI Taxonomy" id="2772557"/>
    <lineage>
        <taxon>Bacteria</taxon>
        <taxon>Pseudomonadati</taxon>
        <taxon>Thermodesulfobacteriota</taxon>
        <taxon>Desulfobulbia</taxon>
        <taxon>Desulfobulbales</taxon>
        <taxon>Desulfobulbaceae</taxon>
        <taxon>Desulfomarina</taxon>
    </lineage>
</organism>
<feature type="domain" description="RNA polymerase sigma factor 70 region 4 type 2" evidence="6">
    <location>
        <begin position="115"/>
        <end position="166"/>
    </location>
</feature>
<dbReference type="AlphaFoldDB" id="A0A8D5FEK9"/>
<gene>
    <name evidence="7" type="ORF">DGMP_08700</name>
</gene>
<dbReference type="RefSeq" id="WP_228856338.1">
    <property type="nucleotide sequence ID" value="NZ_AP024086.1"/>
</dbReference>
<dbReference type="EMBL" id="AP024086">
    <property type="protein sequence ID" value="BCL60177.1"/>
    <property type="molecule type" value="Genomic_DNA"/>
</dbReference>
<name>A0A8D5FEK9_9BACT</name>
<dbReference type="PANTHER" id="PTHR43133">
    <property type="entry name" value="RNA POLYMERASE ECF-TYPE SIGMA FACTO"/>
    <property type="match status" value="1"/>
</dbReference>
<dbReference type="Pfam" id="PF04542">
    <property type="entry name" value="Sigma70_r2"/>
    <property type="match status" value="1"/>
</dbReference>
<evidence type="ECO:0000313" key="8">
    <source>
        <dbReference type="Proteomes" id="UP000826725"/>
    </source>
</evidence>
<keyword evidence="8" id="KW-1185">Reference proteome</keyword>
<feature type="domain" description="RNA polymerase sigma-70 region 2" evidence="5">
    <location>
        <begin position="19"/>
        <end position="79"/>
    </location>
</feature>
<dbReference type="Proteomes" id="UP000826725">
    <property type="component" value="Chromosome"/>
</dbReference>
<dbReference type="KEGG" id="dbk:DGMP_08700"/>
<evidence type="ECO:0000256" key="1">
    <source>
        <dbReference type="ARBA" id="ARBA00023015"/>
    </source>
</evidence>
<dbReference type="InterPro" id="IPR013249">
    <property type="entry name" value="RNA_pol_sigma70_r4_t2"/>
</dbReference>
<evidence type="ECO:0000259" key="5">
    <source>
        <dbReference type="Pfam" id="PF04542"/>
    </source>
</evidence>
<dbReference type="NCBIfam" id="TIGR02937">
    <property type="entry name" value="sigma70-ECF"/>
    <property type="match status" value="1"/>
</dbReference>
<protein>
    <submittedName>
        <fullName evidence="7">RNA polymerase sigma factor</fullName>
    </submittedName>
</protein>
<evidence type="ECO:0000259" key="6">
    <source>
        <dbReference type="Pfam" id="PF08281"/>
    </source>
</evidence>
<keyword evidence="2" id="KW-0731">Sigma factor</keyword>
<keyword evidence="4" id="KW-0804">Transcription</keyword>
<dbReference type="CDD" id="cd06171">
    <property type="entry name" value="Sigma70_r4"/>
    <property type="match status" value="1"/>
</dbReference>
<evidence type="ECO:0000313" key="7">
    <source>
        <dbReference type="EMBL" id="BCL60177.1"/>
    </source>
</evidence>
<dbReference type="GO" id="GO:0006352">
    <property type="term" value="P:DNA-templated transcription initiation"/>
    <property type="evidence" value="ECO:0007669"/>
    <property type="project" value="InterPro"/>
</dbReference>
<dbReference type="GO" id="GO:0016987">
    <property type="term" value="F:sigma factor activity"/>
    <property type="evidence" value="ECO:0007669"/>
    <property type="project" value="UniProtKB-KW"/>
</dbReference>
<dbReference type="InterPro" id="IPR039425">
    <property type="entry name" value="RNA_pol_sigma-70-like"/>
</dbReference>
<dbReference type="Pfam" id="PF08281">
    <property type="entry name" value="Sigma70_r4_2"/>
    <property type="match status" value="1"/>
</dbReference>